<sequence length="158" mass="17008">MSSSPSARRNTSRRPIDSSTVALPRDDAVARQQALDAEWGTLAQSIHYDAFLLAALRTERLGRPASFMDVFLDSKSAPGDDSDSSVDTGSRDHCATCAAQDSPTSANGSEWGLDYTHYSYSESDGGCSGSSSLEDSGYTWYDVSEGRLEYALSTARLE</sequence>
<evidence type="ECO:0000313" key="1">
    <source>
        <dbReference type="EMBL" id="KAI0068572.1"/>
    </source>
</evidence>
<organism evidence="1 2">
    <name type="scientific">Artomyces pyxidatus</name>
    <dbReference type="NCBI Taxonomy" id="48021"/>
    <lineage>
        <taxon>Eukaryota</taxon>
        <taxon>Fungi</taxon>
        <taxon>Dikarya</taxon>
        <taxon>Basidiomycota</taxon>
        <taxon>Agaricomycotina</taxon>
        <taxon>Agaricomycetes</taxon>
        <taxon>Russulales</taxon>
        <taxon>Auriscalpiaceae</taxon>
        <taxon>Artomyces</taxon>
    </lineage>
</organism>
<keyword evidence="2" id="KW-1185">Reference proteome</keyword>
<comment type="caution">
    <text evidence="1">The sequence shown here is derived from an EMBL/GenBank/DDBJ whole genome shotgun (WGS) entry which is preliminary data.</text>
</comment>
<gene>
    <name evidence="1" type="ORF">BV25DRAFT_1817439</name>
</gene>
<reference evidence="1" key="1">
    <citation type="submission" date="2021-03" db="EMBL/GenBank/DDBJ databases">
        <authorList>
            <consortium name="DOE Joint Genome Institute"/>
            <person name="Ahrendt S."/>
            <person name="Looney B.P."/>
            <person name="Miyauchi S."/>
            <person name="Morin E."/>
            <person name="Drula E."/>
            <person name="Courty P.E."/>
            <person name="Chicoki N."/>
            <person name="Fauchery L."/>
            <person name="Kohler A."/>
            <person name="Kuo A."/>
            <person name="Labutti K."/>
            <person name="Pangilinan J."/>
            <person name="Lipzen A."/>
            <person name="Riley R."/>
            <person name="Andreopoulos W."/>
            <person name="He G."/>
            <person name="Johnson J."/>
            <person name="Barry K.W."/>
            <person name="Grigoriev I.V."/>
            <person name="Nagy L."/>
            <person name="Hibbett D."/>
            <person name="Henrissat B."/>
            <person name="Matheny P.B."/>
            <person name="Labbe J."/>
            <person name="Martin F."/>
        </authorList>
    </citation>
    <scope>NUCLEOTIDE SEQUENCE</scope>
    <source>
        <strain evidence="1">HHB10654</strain>
    </source>
</reference>
<reference evidence="1" key="2">
    <citation type="journal article" date="2022" name="New Phytol.">
        <title>Evolutionary transition to the ectomycorrhizal habit in the genomes of a hyperdiverse lineage of mushroom-forming fungi.</title>
        <authorList>
            <person name="Looney B."/>
            <person name="Miyauchi S."/>
            <person name="Morin E."/>
            <person name="Drula E."/>
            <person name="Courty P.E."/>
            <person name="Kohler A."/>
            <person name="Kuo A."/>
            <person name="LaButti K."/>
            <person name="Pangilinan J."/>
            <person name="Lipzen A."/>
            <person name="Riley R."/>
            <person name="Andreopoulos W."/>
            <person name="He G."/>
            <person name="Johnson J."/>
            <person name="Nolan M."/>
            <person name="Tritt A."/>
            <person name="Barry K.W."/>
            <person name="Grigoriev I.V."/>
            <person name="Nagy L.G."/>
            <person name="Hibbett D."/>
            <person name="Henrissat B."/>
            <person name="Matheny P.B."/>
            <person name="Labbe J."/>
            <person name="Martin F.M."/>
        </authorList>
    </citation>
    <scope>NUCLEOTIDE SEQUENCE</scope>
    <source>
        <strain evidence="1">HHB10654</strain>
    </source>
</reference>
<protein>
    <submittedName>
        <fullName evidence="1">Uncharacterized protein</fullName>
    </submittedName>
</protein>
<dbReference type="Proteomes" id="UP000814140">
    <property type="component" value="Unassembled WGS sequence"/>
</dbReference>
<name>A0ACB8TJE9_9AGAM</name>
<evidence type="ECO:0000313" key="2">
    <source>
        <dbReference type="Proteomes" id="UP000814140"/>
    </source>
</evidence>
<dbReference type="EMBL" id="MU277187">
    <property type="protein sequence ID" value="KAI0068572.1"/>
    <property type="molecule type" value="Genomic_DNA"/>
</dbReference>
<accession>A0ACB8TJE9</accession>
<proteinExistence type="predicted"/>